<dbReference type="PANTHER" id="PTHR24148">
    <property type="entry name" value="ANKYRIN REPEAT DOMAIN-CONTAINING PROTEIN 39 HOMOLOG-RELATED"/>
    <property type="match status" value="1"/>
</dbReference>
<protein>
    <recommendedName>
        <fullName evidence="2">Heterokaryon incompatibility domain-containing protein</fullName>
    </recommendedName>
</protein>
<dbReference type="Proteomes" id="UP000799428">
    <property type="component" value="Unassembled WGS sequence"/>
</dbReference>
<organism evidence="3 4">
    <name type="scientific">Pleomassaria siparia CBS 279.74</name>
    <dbReference type="NCBI Taxonomy" id="1314801"/>
    <lineage>
        <taxon>Eukaryota</taxon>
        <taxon>Fungi</taxon>
        <taxon>Dikarya</taxon>
        <taxon>Ascomycota</taxon>
        <taxon>Pezizomycotina</taxon>
        <taxon>Dothideomycetes</taxon>
        <taxon>Pleosporomycetidae</taxon>
        <taxon>Pleosporales</taxon>
        <taxon>Pleomassariaceae</taxon>
        <taxon>Pleomassaria</taxon>
    </lineage>
</organism>
<feature type="compositionally biased region" description="Polar residues" evidence="1">
    <location>
        <begin position="677"/>
        <end position="703"/>
    </location>
</feature>
<dbReference type="InterPro" id="IPR052895">
    <property type="entry name" value="HetReg/Transcr_Mod"/>
</dbReference>
<proteinExistence type="predicted"/>
<feature type="domain" description="Heterokaryon incompatibility" evidence="2">
    <location>
        <begin position="109"/>
        <end position="270"/>
    </location>
</feature>
<dbReference type="OrthoDB" id="270167at2759"/>
<evidence type="ECO:0000259" key="2">
    <source>
        <dbReference type="Pfam" id="PF06985"/>
    </source>
</evidence>
<sequence>MPSCHYQQDAERLTRLGHAEFIEIDTEDLDIDGLYAHVLSPQARRMLLDGSAPTTATHTDNAETLLQDLTRLSPSAAKCFTPKATTTDHLTFRLINDRDGRWEGEEKSYIAMSYCWKQANHQVPRTERSELGDLPFGWLKTVERFPLPVGEAMFQAVLRERKHGEGVWFDQVCINQEDEVEKATTIGAIDIIYSHARTVVIALDDISIPDGEASFLQHYLDQYSYSDLPYDQQPNIGLNPPLMQQQPLLQSFFDRILSSVWFERAWCAHEMRLGRSHIFLVPCESDEDDESFAFIRFTRAFFLHILFLASELPSSSSTKHRRLRTLLELFTRRSIQDKRSAIKFPSSGAKFSPIPNSVSIVPLIADIFKMSAGGNPRLPAYQRRLDANRDRISIALNDAGLPLVLNPASPLQRPSIEDECLRQLLLVGLAARDPVTLCTTGTPLQLHDGSISWLCRPTCLDLTSWHQSLLRFPSNLTPITQGSDGRAEYVQLELLFLDLPHRTQPNRMFPTHVQRARAIIELCMQYQLPSSPAMWNNWQKNGQANARATGTQNIFVQTLACFFECGPNWILDVYRSLQPSSSPHQQLQMQGLTTQMVETLCNPHMIIQNYIRMDEGRMAITLLIELLGIVITRGIPWASGATERTHGPLITSLPTPDTSSSTYDASNSNSNSNSASPTHSYTHPYQHQQTYSPHGQQSYTPISPTLASPPKALIFAPFTHSKTLLVAVPDAVKSSNCSDLARAWILAPMSGYTASPRQVVSWTLRNKSVLFGGMAFSGGLEREGEKRLHRVFGAGH</sequence>
<dbReference type="Pfam" id="PF06985">
    <property type="entry name" value="HET"/>
    <property type="match status" value="1"/>
</dbReference>
<keyword evidence="4" id="KW-1185">Reference proteome</keyword>
<evidence type="ECO:0000313" key="3">
    <source>
        <dbReference type="EMBL" id="KAF2706430.1"/>
    </source>
</evidence>
<evidence type="ECO:0000313" key="4">
    <source>
        <dbReference type="Proteomes" id="UP000799428"/>
    </source>
</evidence>
<dbReference type="InterPro" id="IPR010730">
    <property type="entry name" value="HET"/>
</dbReference>
<dbReference type="PANTHER" id="PTHR24148:SF82">
    <property type="entry name" value="HETEROKARYON INCOMPATIBILITY DOMAIN-CONTAINING PROTEIN"/>
    <property type="match status" value="1"/>
</dbReference>
<reference evidence="3" key="1">
    <citation type="journal article" date="2020" name="Stud. Mycol.">
        <title>101 Dothideomycetes genomes: a test case for predicting lifestyles and emergence of pathogens.</title>
        <authorList>
            <person name="Haridas S."/>
            <person name="Albert R."/>
            <person name="Binder M."/>
            <person name="Bloem J."/>
            <person name="Labutti K."/>
            <person name="Salamov A."/>
            <person name="Andreopoulos B."/>
            <person name="Baker S."/>
            <person name="Barry K."/>
            <person name="Bills G."/>
            <person name="Bluhm B."/>
            <person name="Cannon C."/>
            <person name="Castanera R."/>
            <person name="Culley D."/>
            <person name="Daum C."/>
            <person name="Ezra D."/>
            <person name="Gonzalez J."/>
            <person name="Henrissat B."/>
            <person name="Kuo A."/>
            <person name="Liang C."/>
            <person name="Lipzen A."/>
            <person name="Lutzoni F."/>
            <person name="Magnuson J."/>
            <person name="Mondo S."/>
            <person name="Nolan M."/>
            <person name="Ohm R."/>
            <person name="Pangilinan J."/>
            <person name="Park H.-J."/>
            <person name="Ramirez L."/>
            <person name="Alfaro M."/>
            <person name="Sun H."/>
            <person name="Tritt A."/>
            <person name="Yoshinaga Y."/>
            <person name="Zwiers L.-H."/>
            <person name="Turgeon B."/>
            <person name="Goodwin S."/>
            <person name="Spatafora J."/>
            <person name="Crous P."/>
            <person name="Grigoriev I."/>
        </authorList>
    </citation>
    <scope>NUCLEOTIDE SEQUENCE</scope>
    <source>
        <strain evidence="3">CBS 279.74</strain>
    </source>
</reference>
<gene>
    <name evidence="3" type="ORF">K504DRAFT_385790</name>
</gene>
<feature type="region of interest" description="Disordered" evidence="1">
    <location>
        <begin position="646"/>
        <end position="703"/>
    </location>
</feature>
<evidence type="ECO:0000256" key="1">
    <source>
        <dbReference type="SAM" id="MobiDB-lite"/>
    </source>
</evidence>
<feature type="compositionally biased region" description="Low complexity" evidence="1">
    <location>
        <begin position="648"/>
        <end position="676"/>
    </location>
</feature>
<dbReference type="EMBL" id="MU005776">
    <property type="protein sequence ID" value="KAF2706430.1"/>
    <property type="molecule type" value="Genomic_DNA"/>
</dbReference>
<name>A0A6G1K120_9PLEO</name>
<accession>A0A6G1K120</accession>
<dbReference type="AlphaFoldDB" id="A0A6G1K120"/>